<organism evidence="2">
    <name type="scientific">freshwater metagenome</name>
    <dbReference type="NCBI Taxonomy" id="449393"/>
    <lineage>
        <taxon>unclassified sequences</taxon>
        <taxon>metagenomes</taxon>
        <taxon>ecological metagenomes</taxon>
    </lineage>
</organism>
<dbReference type="InterPro" id="IPR036291">
    <property type="entry name" value="NAD(P)-bd_dom_sf"/>
</dbReference>
<gene>
    <name evidence="2" type="ORF">UFOPK3495_01551</name>
</gene>
<dbReference type="AlphaFoldDB" id="A0A6J7GQ07"/>
<accession>A0A6J7GQ07</accession>
<evidence type="ECO:0000259" key="1">
    <source>
        <dbReference type="Pfam" id="PF04321"/>
    </source>
</evidence>
<protein>
    <submittedName>
        <fullName evidence="2">Unannotated protein</fullName>
    </submittedName>
</protein>
<dbReference type="EMBL" id="CAFBMC010000117">
    <property type="protein sequence ID" value="CAB4910441.1"/>
    <property type="molecule type" value="Genomic_DNA"/>
</dbReference>
<dbReference type="InterPro" id="IPR029903">
    <property type="entry name" value="RmlD-like-bd"/>
</dbReference>
<dbReference type="SUPFAM" id="SSF51735">
    <property type="entry name" value="NAD(P)-binding Rossmann-fold domains"/>
    <property type="match status" value="1"/>
</dbReference>
<proteinExistence type="predicted"/>
<dbReference type="Pfam" id="PF04321">
    <property type="entry name" value="RmlD_sub_bind"/>
    <property type="match status" value="1"/>
</dbReference>
<dbReference type="CDD" id="cd05254">
    <property type="entry name" value="dTDP_HR_like_SDR_e"/>
    <property type="match status" value="1"/>
</dbReference>
<reference evidence="2" key="1">
    <citation type="submission" date="2020-05" db="EMBL/GenBank/DDBJ databases">
        <authorList>
            <person name="Chiriac C."/>
            <person name="Salcher M."/>
            <person name="Ghai R."/>
            <person name="Kavagutti S V."/>
        </authorList>
    </citation>
    <scope>NUCLEOTIDE SEQUENCE</scope>
</reference>
<dbReference type="PANTHER" id="PTHR43242:SF1">
    <property type="entry name" value="NAD(P)-BINDING ROSSMANN-FOLD SUPERFAMILY PROTEIN"/>
    <property type="match status" value="1"/>
</dbReference>
<dbReference type="PANTHER" id="PTHR43242">
    <property type="entry name" value="NAD(P)-BINDING ROSSMANN-FOLD SUPERFAMILY PROTEIN"/>
    <property type="match status" value="1"/>
</dbReference>
<dbReference type="Gene3D" id="3.40.50.720">
    <property type="entry name" value="NAD(P)-binding Rossmann-like Domain"/>
    <property type="match status" value="1"/>
</dbReference>
<evidence type="ECO:0000313" key="2">
    <source>
        <dbReference type="EMBL" id="CAB4910441.1"/>
    </source>
</evidence>
<name>A0A6J7GQ07_9ZZZZ</name>
<feature type="domain" description="RmlD-like substrate binding" evidence="1">
    <location>
        <begin position="13"/>
        <end position="295"/>
    </location>
</feature>
<sequence length="309" mass="33514">MISVSSQPKPSWLITGANGFLGSNAGYFLQGKVQRIGLCRRPPNAALIDEFIEADLSDSASTTAGILRTRPSVILHTAALASHEECERDPKRAHEINVLGTQSVAQAAQQVGALLILISTDAVFDGQRGNYTEADEPSPFSVYGETKLLGEAAALKNCEKTIVARTNFFGWSPTRNRSILEFFVHSLEQGMPISGYTDFVVTSIYAQNLLEALWELTNQEFRGLINIASSDPLSKFDFGRQVAQSFGLDESLISPNVSPQSSGSLSRRRDISLSTRLLAAQLGTSIRTQLEGITEAHLHRAEVTSAIST</sequence>